<evidence type="ECO:0000313" key="2">
    <source>
        <dbReference type="Proteomes" id="UP000601736"/>
    </source>
</evidence>
<evidence type="ECO:0000313" key="1">
    <source>
        <dbReference type="EMBL" id="CAE6507941.1"/>
    </source>
</evidence>
<sequence length="445" mass="50472">MLIPGKFWVLIDKVESRIAERNRLKGQNFERAFALLNEAKSVDLIAADEPLQASWDNVRQLIEAALARNIDSDPAEPNVDVLNDLFDRQQQIRESYRIAAAELRSLKDLKRSSNGFGSEMEEQKSRLESINIFGHTSDPNSCPLCSSTLPSAVPSAEAIRASLTDIDSQLEAVTNDTPHLDAMIAKTEDQLADIKRLLDEVKTSIISLQTTDQRISDLRDFSSRRAMIKGRLSLYLENMPAKVVDDSDDKLEAEKLAEQIRAIEAVLNDEALAERLESILSLVSAQITSLARKLEIEHSDSPMRLDLKKLTIVADHADEGPIPMPKMGSGETWVGLHLVTHLALHNWFFKKQRPVPQFLFLDQPSQAYFPPDTSAETVRDEIEVTNPDRQSVIRMFKLIVEETKNFQVIVTEHADIREDWYQALVRENWWDGTLKLVPIEWIELK</sequence>
<dbReference type="InterPro" id="IPR022205">
    <property type="entry name" value="DUF3732"/>
</dbReference>
<reference evidence="1" key="1">
    <citation type="submission" date="2021-02" db="EMBL/GenBank/DDBJ databases">
        <authorList>
            <person name="Han P."/>
        </authorList>
    </citation>
    <scope>NUCLEOTIDE SEQUENCE</scope>
    <source>
        <strain evidence="1">Nitrosomonas nitrosa 18-3D</strain>
    </source>
</reference>
<dbReference type="RefSeq" id="WP_204799954.1">
    <property type="nucleotide sequence ID" value="NZ_CAJNAP010000021.1"/>
</dbReference>
<dbReference type="Proteomes" id="UP000601736">
    <property type="component" value="Unassembled WGS sequence"/>
</dbReference>
<organism evidence="1 2">
    <name type="scientific">Nitrosomonas nitrosa</name>
    <dbReference type="NCBI Taxonomy" id="52442"/>
    <lineage>
        <taxon>Bacteria</taxon>
        <taxon>Pseudomonadati</taxon>
        <taxon>Pseudomonadota</taxon>
        <taxon>Betaproteobacteria</taxon>
        <taxon>Nitrosomonadales</taxon>
        <taxon>Nitrosomonadaceae</taxon>
        <taxon>Nitrosomonas</taxon>
    </lineage>
</organism>
<dbReference type="EMBL" id="CAJNAP010000021">
    <property type="protein sequence ID" value="CAE6507941.1"/>
    <property type="molecule type" value="Genomic_DNA"/>
</dbReference>
<evidence type="ECO:0008006" key="3">
    <source>
        <dbReference type="Google" id="ProtNLM"/>
    </source>
</evidence>
<dbReference type="Pfam" id="PF12532">
    <property type="entry name" value="DUF3732"/>
    <property type="match status" value="1"/>
</dbReference>
<comment type="caution">
    <text evidence="1">The sequence shown here is derived from an EMBL/GenBank/DDBJ whole genome shotgun (WGS) entry which is preliminary data.</text>
</comment>
<gene>
    <name evidence="1" type="ORF">NMYAN_280001</name>
</gene>
<proteinExistence type="predicted"/>
<protein>
    <recommendedName>
        <fullName evidence="3">DUF3732 domain-containing protein</fullName>
    </recommendedName>
</protein>
<accession>A0A8H9DAM3</accession>
<dbReference type="AlphaFoldDB" id="A0A8H9DAM3"/>
<name>A0A8H9DAM3_9PROT</name>